<protein>
    <submittedName>
        <fullName evidence="7">ETC complex I subunit</fullName>
    </submittedName>
</protein>
<dbReference type="AlphaFoldDB" id="A0A974NVL2"/>
<keyword evidence="6" id="KW-0472">Membrane</keyword>
<dbReference type="KEGG" id="sari:H5J25_02720"/>
<keyword evidence="4" id="KW-0809">Transit peptide</keyword>
<evidence type="ECO:0000313" key="8">
    <source>
        <dbReference type="Proteomes" id="UP000595894"/>
    </source>
</evidence>
<dbReference type="Pfam" id="PF04800">
    <property type="entry name" value="NDUS4"/>
    <property type="match status" value="1"/>
</dbReference>
<keyword evidence="2" id="KW-0813">Transport</keyword>
<evidence type="ECO:0000256" key="1">
    <source>
        <dbReference type="ARBA" id="ARBA00004370"/>
    </source>
</evidence>
<proteinExistence type="predicted"/>
<dbReference type="GO" id="GO:0016020">
    <property type="term" value="C:membrane"/>
    <property type="evidence" value="ECO:0007669"/>
    <property type="project" value="UniProtKB-SubCell"/>
</dbReference>
<evidence type="ECO:0000256" key="5">
    <source>
        <dbReference type="ARBA" id="ARBA00022982"/>
    </source>
</evidence>
<organism evidence="7 8">
    <name type="scientific">Sphingomonas aliaeris</name>
    <dbReference type="NCBI Taxonomy" id="2759526"/>
    <lineage>
        <taxon>Bacteria</taxon>
        <taxon>Pseudomonadati</taxon>
        <taxon>Pseudomonadota</taxon>
        <taxon>Alphaproteobacteria</taxon>
        <taxon>Sphingomonadales</taxon>
        <taxon>Sphingomonadaceae</taxon>
        <taxon>Sphingomonas</taxon>
    </lineage>
</organism>
<dbReference type="InterPro" id="IPR038532">
    <property type="entry name" value="NDUFS4-like_sf"/>
</dbReference>
<dbReference type="GO" id="GO:0022900">
    <property type="term" value="P:electron transport chain"/>
    <property type="evidence" value="ECO:0007669"/>
    <property type="project" value="InterPro"/>
</dbReference>
<dbReference type="Gene3D" id="3.30.160.190">
    <property type="entry name" value="atu1810 like domain"/>
    <property type="match status" value="1"/>
</dbReference>
<keyword evidence="5" id="KW-0249">Electron transport</keyword>
<name>A0A974NVL2_9SPHN</name>
<dbReference type="Proteomes" id="UP000595894">
    <property type="component" value="Chromosome"/>
</dbReference>
<evidence type="ECO:0000256" key="3">
    <source>
        <dbReference type="ARBA" id="ARBA00022660"/>
    </source>
</evidence>
<dbReference type="EMBL" id="CP061035">
    <property type="protein sequence ID" value="QQV77715.1"/>
    <property type="molecule type" value="Genomic_DNA"/>
</dbReference>
<evidence type="ECO:0000256" key="6">
    <source>
        <dbReference type="ARBA" id="ARBA00023136"/>
    </source>
</evidence>
<reference evidence="8" key="1">
    <citation type="submission" date="2020-09" db="EMBL/GenBank/DDBJ databases">
        <title>Sphingomonas sp., a new species isolated from pork steak.</title>
        <authorList>
            <person name="Heidler von Heilborn D."/>
        </authorList>
    </citation>
    <scope>NUCLEOTIDE SEQUENCE [LARGE SCALE GENOMIC DNA]</scope>
</reference>
<accession>A0A974NVL2</accession>
<sequence length="93" mass="10634">MPRALIFQRPSLASPILQRGRPGWVVQFDTDRPQHADPLTGWAGGADPVSQVQVQFPSRESAIDYCRREGHEFTVIEPTRRKLLLQSYADNFR</sequence>
<evidence type="ECO:0000256" key="4">
    <source>
        <dbReference type="ARBA" id="ARBA00022946"/>
    </source>
</evidence>
<gene>
    <name evidence="7" type="ORF">H5J25_02720</name>
</gene>
<keyword evidence="8" id="KW-1185">Reference proteome</keyword>
<keyword evidence="3" id="KW-0679">Respiratory chain</keyword>
<evidence type="ECO:0000313" key="7">
    <source>
        <dbReference type="EMBL" id="QQV77715.1"/>
    </source>
</evidence>
<dbReference type="RefSeq" id="WP_202094512.1">
    <property type="nucleotide sequence ID" value="NZ_CP061035.1"/>
</dbReference>
<comment type="subcellular location">
    <subcellularLocation>
        <location evidence="1">Membrane</location>
    </subcellularLocation>
</comment>
<evidence type="ECO:0000256" key="2">
    <source>
        <dbReference type="ARBA" id="ARBA00022448"/>
    </source>
</evidence>
<dbReference type="InterPro" id="IPR006885">
    <property type="entry name" value="NADH_UbQ_FeS_4_mit-like"/>
</dbReference>